<keyword evidence="2" id="KW-0472">Membrane</keyword>
<dbReference type="Gene3D" id="1.25.10.10">
    <property type="entry name" value="Leucine-rich Repeat Variant"/>
    <property type="match status" value="2"/>
</dbReference>
<gene>
    <name evidence="3" type="ORF">DLD82_00745</name>
</gene>
<dbReference type="AlphaFoldDB" id="A0A2V2N886"/>
<dbReference type="InterPro" id="IPR021133">
    <property type="entry name" value="HEAT_type_2"/>
</dbReference>
<feature type="transmembrane region" description="Helical" evidence="2">
    <location>
        <begin position="21"/>
        <end position="40"/>
    </location>
</feature>
<evidence type="ECO:0000313" key="3">
    <source>
        <dbReference type="EMBL" id="PWR76059.1"/>
    </source>
</evidence>
<evidence type="ECO:0008006" key="5">
    <source>
        <dbReference type="Google" id="ProtNLM"/>
    </source>
</evidence>
<evidence type="ECO:0000256" key="1">
    <source>
        <dbReference type="ARBA" id="ARBA00045876"/>
    </source>
</evidence>
<dbReference type="OrthoDB" id="10495at2157"/>
<proteinExistence type="predicted"/>
<organism evidence="3 4">
    <name type="scientific">Methanospirillum stamsii</name>
    <dbReference type="NCBI Taxonomy" id="1277351"/>
    <lineage>
        <taxon>Archaea</taxon>
        <taxon>Methanobacteriati</taxon>
        <taxon>Methanobacteriota</taxon>
        <taxon>Stenosarchaea group</taxon>
        <taxon>Methanomicrobia</taxon>
        <taxon>Methanomicrobiales</taxon>
        <taxon>Methanospirillaceae</taxon>
        <taxon>Methanospirillum</taxon>
    </lineage>
</organism>
<accession>A0A2V2N886</accession>
<evidence type="ECO:0000256" key="2">
    <source>
        <dbReference type="SAM" id="Phobius"/>
    </source>
</evidence>
<dbReference type="Proteomes" id="UP000245934">
    <property type="component" value="Unassembled WGS sequence"/>
</dbReference>
<dbReference type="GeneID" id="97609140"/>
<dbReference type="InterPro" id="IPR011989">
    <property type="entry name" value="ARM-like"/>
</dbReference>
<dbReference type="SUPFAM" id="SSF48371">
    <property type="entry name" value="ARM repeat"/>
    <property type="match status" value="1"/>
</dbReference>
<dbReference type="PROSITE" id="PS50077">
    <property type="entry name" value="HEAT_REPEAT"/>
    <property type="match status" value="2"/>
</dbReference>
<comment type="function">
    <text evidence="1">Catalyzes the hydroxylation of the N(6)-(4-aminobutyl)-L-lysine intermediate produced by deoxyhypusine synthase/DHPS on a critical lysine of the eukaryotic translation initiation factor 5A/eIF-5A. This is the second step of the post-translational modification of that lysine into an unusual amino acid residue named hypusine. Hypusination is unique to mature eIF-5A factor and is essential for its function.</text>
</comment>
<dbReference type="SMART" id="SM00567">
    <property type="entry name" value="EZ_HEAT"/>
    <property type="match status" value="5"/>
</dbReference>
<protein>
    <recommendedName>
        <fullName evidence="5">PBS lyase</fullName>
    </recommendedName>
</protein>
<name>A0A2V2N886_9EURY</name>
<feature type="transmembrane region" description="Helical" evidence="2">
    <location>
        <begin position="76"/>
        <end position="94"/>
    </location>
</feature>
<keyword evidence="4" id="KW-1185">Reference proteome</keyword>
<evidence type="ECO:0000313" key="4">
    <source>
        <dbReference type="Proteomes" id="UP000245934"/>
    </source>
</evidence>
<feature type="transmembrane region" description="Helical" evidence="2">
    <location>
        <begin position="46"/>
        <end position="69"/>
    </location>
</feature>
<dbReference type="PANTHER" id="PTHR12697:SF5">
    <property type="entry name" value="DEOXYHYPUSINE HYDROXYLASE"/>
    <property type="match status" value="1"/>
</dbReference>
<dbReference type="InterPro" id="IPR016024">
    <property type="entry name" value="ARM-type_fold"/>
</dbReference>
<dbReference type="PANTHER" id="PTHR12697">
    <property type="entry name" value="PBS LYASE HEAT-LIKE PROTEIN"/>
    <property type="match status" value="1"/>
</dbReference>
<dbReference type="Pfam" id="PF13646">
    <property type="entry name" value="HEAT_2"/>
    <property type="match status" value="2"/>
</dbReference>
<dbReference type="RefSeq" id="WP_109939195.1">
    <property type="nucleotide sequence ID" value="NZ_CP176366.1"/>
</dbReference>
<dbReference type="EMBL" id="QGMZ01000004">
    <property type="protein sequence ID" value="PWR76059.1"/>
    <property type="molecule type" value="Genomic_DNA"/>
</dbReference>
<comment type="caution">
    <text evidence="3">The sequence shown here is derived from an EMBL/GenBank/DDBJ whole genome shotgun (WGS) entry which is preliminary data.</text>
</comment>
<dbReference type="GO" id="GO:0016491">
    <property type="term" value="F:oxidoreductase activity"/>
    <property type="evidence" value="ECO:0007669"/>
    <property type="project" value="TreeGrafter"/>
</dbReference>
<sequence>MLERLLRLIQKHRGHIETGKLLFISLLALIALFVSIYVLWESPWTGFRFIYVFIPHLYLIPIIFLALWYPKSGLKLVGIILLSVVFFAFFAEIFGYQFSIAFVMLYTGLDLATIMVLLLYVKDRRLVEAILTDLIERGERKKEGDTSRFGGDFDVIIAALGSSDEHDREEAVDALSELSDPRVVLPLIRALSDDSPYVRRNAVEALGRTGAIKAVHPLMKVLADDDRYVRETAAEALGHLGDIAIPELIQGLSDKDWRIRVGTLVALRVTTGTISSLDLILETLSDESYYVRREAVKTIGRIGNSSIVPYIIQSTKDSDAGVRLRAIKALGKLGNEGEIIQVLNRCMQDTDSAVRVRAQEELNKINQ</sequence>
<dbReference type="InterPro" id="IPR004155">
    <property type="entry name" value="PBS_lyase_HEAT"/>
</dbReference>
<keyword evidence="2" id="KW-0812">Transmembrane</keyword>
<keyword evidence="2" id="KW-1133">Transmembrane helix</keyword>
<feature type="transmembrane region" description="Helical" evidence="2">
    <location>
        <begin position="100"/>
        <end position="121"/>
    </location>
</feature>
<reference evidence="3 4" key="1">
    <citation type="submission" date="2018-05" db="EMBL/GenBank/DDBJ databases">
        <title>Draft genome of Methanospirillum stamsii Pt1.</title>
        <authorList>
            <person name="Dueholm M.S."/>
            <person name="Nielsen P.H."/>
            <person name="Bakmann L.F."/>
            <person name="Otzen D.E."/>
        </authorList>
    </citation>
    <scope>NUCLEOTIDE SEQUENCE [LARGE SCALE GENOMIC DNA]</scope>
    <source>
        <strain evidence="3 4">Pt1</strain>
    </source>
</reference>